<evidence type="ECO:0000256" key="11">
    <source>
        <dbReference type="ARBA" id="ARBA00037449"/>
    </source>
</evidence>
<keyword evidence="5" id="KW-0698">rRNA processing</keyword>
<dbReference type="InterPro" id="IPR027417">
    <property type="entry name" value="P-loop_NTPase"/>
</dbReference>
<reference evidence="15 16" key="1">
    <citation type="submission" date="2013-02" db="EMBL/GenBank/DDBJ databases">
        <title>The Genome Sequence of Plasmodium inui San Antonio 1.</title>
        <authorList>
            <consortium name="The Broad Institute Genome Sequencing Platform"/>
            <consortium name="The Broad Institute Genome Sequencing Center for Infectious Disease"/>
            <person name="Neafsey D."/>
            <person name="Cheeseman I."/>
            <person name="Volkman S."/>
            <person name="Adams J."/>
            <person name="Walker B."/>
            <person name="Young S.K."/>
            <person name="Zeng Q."/>
            <person name="Gargeya S."/>
            <person name="Fitzgerald M."/>
            <person name="Haas B."/>
            <person name="Abouelleil A."/>
            <person name="Alvarado L."/>
            <person name="Arachchi H.M."/>
            <person name="Berlin A.M."/>
            <person name="Chapman S.B."/>
            <person name="Dewar J."/>
            <person name="Goldberg J."/>
            <person name="Griggs A."/>
            <person name="Gujja S."/>
            <person name="Hansen M."/>
            <person name="Howarth C."/>
            <person name="Imamovic A."/>
            <person name="Larimer J."/>
            <person name="McCowan C."/>
            <person name="Murphy C."/>
            <person name="Neiman D."/>
            <person name="Pearson M."/>
            <person name="Priest M."/>
            <person name="Roberts A."/>
            <person name="Saif S."/>
            <person name="Shea T."/>
            <person name="Sisk P."/>
            <person name="Sykes S."/>
            <person name="Wortman J."/>
            <person name="Nusbaum C."/>
            <person name="Birren B."/>
        </authorList>
    </citation>
    <scope>NUCLEOTIDE SEQUENCE [LARGE SCALE GENOMIC DNA]</scope>
    <source>
        <strain evidence="15 16">San Antonio 1</strain>
    </source>
</reference>
<dbReference type="VEuPathDB" id="PlasmoDB:C922_03365"/>
<dbReference type="InterPro" id="IPR001650">
    <property type="entry name" value="Helicase_C-like"/>
</dbReference>
<evidence type="ECO:0000256" key="2">
    <source>
        <dbReference type="ARBA" id="ARBA00009334"/>
    </source>
</evidence>
<dbReference type="Proteomes" id="UP000030640">
    <property type="component" value="Unassembled WGS sequence"/>
</dbReference>
<dbReference type="PROSITE" id="PS00039">
    <property type="entry name" value="DEAD_ATP_HELICASE"/>
    <property type="match status" value="1"/>
</dbReference>
<feature type="region of interest" description="Disordered" evidence="12">
    <location>
        <begin position="1"/>
        <end position="65"/>
    </location>
</feature>
<feature type="region of interest" description="Disordered" evidence="12">
    <location>
        <begin position="322"/>
        <end position="341"/>
    </location>
</feature>
<dbReference type="CDD" id="cd18787">
    <property type="entry name" value="SF2_C_DEAD"/>
    <property type="match status" value="1"/>
</dbReference>
<dbReference type="InterPro" id="IPR011545">
    <property type="entry name" value="DEAD/DEAH_box_helicase_dom"/>
</dbReference>
<evidence type="ECO:0000256" key="3">
    <source>
        <dbReference type="ARBA" id="ARBA00012552"/>
    </source>
</evidence>
<proteinExistence type="inferred from homology"/>
<keyword evidence="6" id="KW-0547">Nucleotide-binding</keyword>
<comment type="subcellular location">
    <subcellularLocation>
        <location evidence="1">Nucleus</location>
        <location evidence="1">Nucleolus</location>
    </subcellularLocation>
</comment>
<keyword evidence="4" id="KW-0690">Ribosome biogenesis</keyword>
<keyword evidence="8" id="KW-0347">Helicase</keyword>
<feature type="region of interest" description="Disordered" evidence="12">
    <location>
        <begin position="381"/>
        <end position="656"/>
    </location>
</feature>
<feature type="domain" description="Helicase C-terminal" evidence="14">
    <location>
        <begin position="1025"/>
        <end position="1171"/>
    </location>
</feature>
<evidence type="ECO:0000256" key="10">
    <source>
        <dbReference type="ARBA" id="ARBA00023242"/>
    </source>
</evidence>
<comment type="similarity">
    <text evidence="2">Belongs to the DEAD box helicase family. DDX5/DBP2 subfamily.</text>
</comment>
<keyword evidence="16" id="KW-1185">Reference proteome</keyword>
<feature type="compositionally biased region" description="Basic and acidic residues" evidence="12">
    <location>
        <begin position="434"/>
        <end position="476"/>
    </location>
</feature>
<keyword evidence="9" id="KW-0067">ATP-binding</keyword>
<dbReference type="SMART" id="SM00490">
    <property type="entry name" value="HELICc"/>
    <property type="match status" value="1"/>
</dbReference>
<name>W7A3D8_9APIC</name>
<dbReference type="PANTHER" id="PTHR47958">
    <property type="entry name" value="ATP-DEPENDENT RNA HELICASE DBP3"/>
    <property type="match status" value="1"/>
</dbReference>
<feature type="compositionally biased region" description="Basic and acidic residues" evidence="12">
    <location>
        <begin position="508"/>
        <end position="518"/>
    </location>
</feature>
<evidence type="ECO:0000256" key="9">
    <source>
        <dbReference type="ARBA" id="ARBA00022840"/>
    </source>
</evidence>
<keyword evidence="10" id="KW-0539">Nucleus</keyword>
<evidence type="ECO:0000259" key="13">
    <source>
        <dbReference type="PROSITE" id="PS51192"/>
    </source>
</evidence>
<evidence type="ECO:0000256" key="6">
    <source>
        <dbReference type="ARBA" id="ARBA00022741"/>
    </source>
</evidence>
<dbReference type="EMBL" id="KI965473">
    <property type="protein sequence ID" value="EUD66170.1"/>
    <property type="molecule type" value="Genomic_DNA"/>
</dbReference>
<dbReference type="Gene3D" id="3.40.50.300">
    <property type="entry name" value="P-loop containing nucleotide triphosphate hydrolases"/>
    <property type="match status" value="2"/>
</dbReference>
<dbReference type="GO" id="GO:0005524">
    <property type="term" value="F:ATP binding"/>
    <property type="evidence" value="ECO:0007669"/>
    <property type="project" value="UniProtKB-KW"/>
</dbReference>
<keyword evidence="7" id="KW-0378">Hydrolase</keyword>
<dbReference type="InterPro" id="IPR044742">
    <property type="entry name" value="DEAD/DEAH_RhlB"/>
</dbReference>
<evidence type="ECO:0000256" key="7">
    <source>
        <dbReference type="ARBA" id="ARBA00022801"/>
    </source>
</evidence>
<feature type="compositionally biased region" description="Basic and acidic residues" evidence="12">
    <location>
        <begin position="619"/>
        <end position="628"/>
    </location>
</feature>
<sequence length="1171" mass="133182">MKANNLARPRQTREQRGCSSGSSGHIEGGRNAHGTGDLTGDEAGRGTEKRNQNGSIKGTHKGESNDALNDVISRYLTNVGCQEEVCSMDNAKGIVANTLVEDVYPYSDLYAIGGVESYAEHPDNPDFVAFTGRRNFMVSQTDEATTAEGSQNNNTAAAQMRKRNGEHMIHPNGDSLGSQNSHRNYIDTVNSMSGNYDPYGAAVQNFHYQSEEEFAHDGNANDVDGYNETYSEMKNLLPEPPQKRKTYAENMDTYGPTSKMRKGINSNYPVEETHNNRRNNLGGKENNRYRSNSQWKARGGPLYHRETSGLYKGAFKKWEGDQLDSTEREEAGQGEDERHNVLDKKRFVSKWDTVDEGANNHNGAPRGETCYDDSRGNYLLRGGSSQFGRGTRGQPVRGVPSHFARGRATQYGRGRPTQHGRGRPTQYSRGRPPRHVESERRSNHLEVEGRVNHSEVDGRSNHSEVRGSSNHYEHGRPSQQDYDGSNQRDPESLNPYRKDQLSQYPPDKPNKYDSERLNRYGHNRSNHHGQDHSTLHDQSSLHDPHKPNRHGYDQHSKYDNGGAGQYSHNKPGHLSHDKPGHLSHDKPSHLSHDEPNKYNLDSSSKYDADRPNDYGSNRSTEDDYDRFSKYNNDQPNQYGYNGSSQYNPNKTNQHDRDGAIQYERSPTNQYNGGHTNQYNRGHTDLYNPGQTDQYEYGQTNQYNTNKPSHYDRYQMNQYRHGQSSQYHHGHRNEAEENRDIYRGKKYKCNIFDEECYIIECKCYGSEKIEVPGPLSSMDDLCTICGNNLYRNICEKGYSQMTIVQKYSIPIIKNKMNLIACSQTGSGKTFSFLCPVVTNLMRDNDTLRPHFPGAYACVSPLGLVLCPTRELVLQILDEVTCVNSLTKDMGLVCMAFYGGETMKDQIVQINERQADVIVSTPGRLLDLMNSCKVSLSFVKYLIFDEADEMISLGLKEQMDAILFENDLCASDARQTILFTATFSESLREDIEKFMATPYVFLNISQKREVRNSIKEQVVKYVPAKCKQEHLLKDLKTLQGQAIIFVELRSSINYIFSALKSNGYDVDYLHGKMNQVRRQAVFQQFRDKEFQILIATSIAARGLDFPDLELVINYDLPAEFEQYMHRIGRTGRIGKTGLAINYFNSSNKKILDKLIDHLKKHDQIVPQWLLNFT</sequence>
<evidence type="ECO:0000256" key="12">
    <source>
        <dbReference type="SAM" id="MobiDB-lite"/>
    </source>
</evidence>
<feature type="domain" description="Helicase ATP-binding" evidence="13">
    <location>
        <begin position="808"/>
        <end position="999"/>
    </location>
</feature>
<dbReference type="Pfam" id="PF00271">
    <property type="entry name" value="Helicase_C"/>
    <property type="match status" value="1"/>
</dbReference>
<dbReference type="InterPro" id="IPR000629">
    <property type="entry name" value="RNA-helicase_DEAD-box_CS"/>
</dbReference>
<dbReference type="OrthoDB" id="196131at2759"/>
<evidence type="ECO:0000256" key="4">
    <source>
        <dbReference type="ARBA" id="ARBA00022517"/>
    </source>
</evidence>
<protein>
    <recommendedName>
        <fullName evidence="3">RNA helicase</fullName>
        <ecNumber evidence="3">3.6.4.13</ecNumber>
    </recommendedName>
</protein>
<comment type="function">
    <text evidence="11">ATP-dependent RNA helicase required for 60S ribosomal subunit synthesis. Involved in efficient pre-rRNA processing, predominantly at site A3, which is necessary for the normal formation of 25S and 5.8S rRNAs.</text>
</comment>
<organism evidence="15 16">
    <name type="scientific">Plasmodium inui San Antonio 1</name>
    <dbReference type="NCBI Taxonomy" id="1237626"/>
    <lineage>
        <taxon>Eukaryota</taxon>
        <taxon>Sar</taxon>
        <taxon>Alveolata</taxon>
        <taxon>Apicomplexa</taxon>
        <taxon>Aconoidasida</taxon>
        <taxon>Haemosporida</taxon>
        <taxon>Plasmodiidae</taxon>
        <taxon>Plasmodium</taxon>
        <taxon>Plasmodium (Plasmodium)</taxon>
    </lineage>
</organism>
<feature type="compositionally biased region" description="Polar residues" evidence="12">
    <location>
        <begin position="629"/>
        <end position="651"/>
    </location>
</feature>
<feature type="region of interest" description="Disordered" evidence="12">
    <location>
        <begin position="253"/>
        <end position="301"/>
    </location>
</feature>
<dbReference type="EC" id="3.6.4.13" evidence="3"/>
<dbReference type="PROSITE" id="PS51192">
    <property type="entry name" value="HELICASE_ATP_BIND_1"/>
    <property type="match status" value="1"/>
</dbReference>
<evidence type="ECO:0000256" key="1">
    <source>
        <dbReference type="ARBA" id="ARBA00004604"/>
    </source>
</evidence>
<evidence type="ECO:0000313" key="16">
    <source>
        <dbReference type="Proteomes" id="UP000030640"/>
    </source>
</evidence>
<evidence type="ECO:0000313" key="15">
    <source>
        <dbReference type="EMBL" id="EUD66170.1"/>
    </source>
</evidence>
<evidence type="ECO:0000259" key="14">
    <source>
        <dbReference type="PROSITE" id="PS51194"/>
    </source>
</evidence>
<dbReference type="Pfam" id="PF00270">
    <property type="entry name" value="DEAD"/>
    <property type="match status" value="1"/>
</dbReference>
<dbReference type="SMART" id="SM00487">
    <property type="entry name" value="DEXDc"/>
    <property type="match status" value="1"/>
</dbReference>
<dbReference type="GO" id="GO:0003724">
    <property type="term" value="F:RNA helicase activity"/>
    <property type="evidence" value="ECO:0007669"/>
    <property type="project" value="UniProtKB-EC"/>
</dbReference>
<feature type="compositionally biased region" description="Basic and acidic residues" evidence="12">
    <location>
        <begin position="42"/>
        <end position="51"/>
    </location>
</feature>
<dbReference type="SUPFAM" id="SSF52540">
    <property type="entry name" value="P-loop containing nucleoside triphosphate hydrolases"/>
    <property type="match status" value="1"/>
</dbReference>
<dbReference type="GeneID" id="20038639"/>
<feature type="compositionally biased region" description="Basic and acidic residues" evidence="12">
    <location>
        <begin position="486"/>
        <end position="500"/>
    </location>
</feature>
<evidence type="ECO:0000256" key="5">
    <source>
        <dbReference type="ARBA" id="ARBA00022552"/>
    </source>
</evidence>
<dbReference type="InterPro" id="IPR014001">
    <property type="entry name" value="Helicase_ATP-bd"/>
</dbReference>
<dbReference type="GO" id="GO:0016787">
    <property type="term" value="F:hydrolase activity"/>
    <property type="evidence" value="ECO:0007669"/>
    <property type="project" value="UniProtKB-KW"/>
</dbReference>
<feature type="compositionally biased region" description="Basic and acidic residues" evidence="12">
    <location>
        <begin position="574"/>
        <end position="596"/>
    </location>
</feature>
<dbReference type="AlphaFoldDB" id="W7A3D8"/>
<dbReference type="RefSeq" id="XP_008817179.1">
    <property type="nucleotide sequence ID" value="XM_008818957.1"/>
</dbReference>
<dbReference type="CDD" id="cd00268">
    <property type="entry name" value="DEADc"/>
    <property type="match status" value="1"/>
</dbReference>
<dbReference type="PROSITE" id="PS51194">
    <property type="entry name" value="HELICASE_CTER"/>
    <property type="match status" value="1"/>
</dbReference>
<gene>
    <name evidence="15" type="ORF">C922_03365</name>
</gene>
<accession>W7A3D8</accession>
<feature type="compositionally biased region" description="Polar residues" evidence="12">
    <location>
        <begin position="664"/>
        <end position="680"/>
    </location>
</feature>
<feature type="region of interest" description="Disordered" evidence="12">
    <location>
        <begin position="663"/>
        <end position="682"/>
    </location>
</feature>
<feature type="compositionally biased region" description="Basic and acidic residues" evidence="12">
    <location>
        <begin position="528"/>
        <end position="558"/>
    </location>
</feature>
<dbReference type="GO" id="GO:0003676">
    <property type="term" value="F:nucleic acid binding"/>
    <property type="evidence" value="ECO:0007669"/>
    <property type="project" value="InterPro"/>
</dbReference>
<evidence type="ECO:0000256" key="8">
    <source>
        <dbReference type="ARBA" id="ARBA00022806"/>
    </source>
</evidence>